<proteinExistence type="predicted"/>
<feature type="non-terminal residue" evidence="1">
    <location>
        <position position="1"/>
    </location>
</feature>
<evidence type="ECO:0000313" key="2">
    <source>
        <dbReference type="Proteomes" id="UP001150581"/>
    </source>
</evidence>
<reference evidence="1" key="1">
    <citation type="submission" date="2022-07" db="EMBL/GenBank/DDBJ databases">
        <title>Phylogenomic reconstructions and comparative analyses of Kickxellomycotina fungi.</title>
        <authorList>
            <person name="Reynolds N.K."/>
            <person name="Stajich J.E."/>
            <person name="Barry K."/>
            <person name="Grigoriev I.V."/>
            <person name="Crous P."/>
            <person name="Smith M.E."/>
        </authorList>
    </citation>
    <scope>NUCLEOTIDE SEQUENCE</scope>
    <source>
        <strain evidence="1">Benny 63K</strain>
    </source>
</reference>
<sequence length="687" mass="75924">CNLLNSEMQLIVVKAEDQQATREQLERALHEFGDTHGDLSYVGGGGGAMSGVQAKSRGSWRRLLRGRRSAAKNKMDPAFDHARAIAHNKNRRHGVKGIWDDVRTRNIPSNRANGLQLKRDAPLALVIDGYSLKYALETELAPLFLEIAVRCQSVLCCRVSPLQKALVVRLVKESLGTLCLSIGDGANDVSMIQEADVGIGISGEEGLQAVMASDYAIGQFRFLQKLLLVHGRWSYLRITSMVLNFFYKNIVFTVSLFWFQIYCQWSVSNAFDYALITLYNMLFTMLPPGALGVFDQDLPAFVGVVVPQLYKRGIYKLEYSMARFWMYIADGLYQSAAIIFLIVYSNYFSSSADRSGLDSSNKDDMGTLGAFCVVLVTNLYMGLNNRTWTWVMPLAQLVGIALLLGVFFVYGVMFNSVFSSGAAVRIFVQPNFWLILLLIPIACLMPHYIAKFVRSAWYPTDTDIVREIIHDFRHNRQNSRSWSTAGQSTGVLNSAMSSSRSQKGAPFGAILEHKAMPKSPRRHRHPGAVHSGHTMDGAIPLNDISPHLHGRSLDSTSGAVIAGDGLNCLGMYQGTRYLESDASLVKYLHNLAHMGSSAESGAPVNNVKRLSVLRQQKQMAADGTLVSSRQAGLEDVSLRPDSGDIYQMTLADGRYMGAVSARSSIYNLHDGSLQPHTGYAFAHQEQS</sequence>
<name>A0ACC1I5B5_9FUNG</name>
<feature type="non-terminal residue" evidence="1">
    <location>
        <position position="687"/>
    </location>
</feature>
<accession>A0ACC1I5B5</accession>
<keyword evidence="2" id="KW-1185">Reference proteome</keyword>
<evidence type="ECO:0000313" key="1">
    <source>
        <dbReference type="EMBL" id="KAJ1887167.1"/>
    </source>
</evidence>
<dbReference type="EMBL" id="JANBPG010002066">
    <property type="protein sequence ID" value="KAJ1887167.1"/>
    <property type="molecule type" value="Genomic_DNA"/>
</dbReference>
<gene>
    <name evidence="1" type="primary">DNF1_2</name>
    <name evidence="1" type="ORF">LPJ66_009255</name>
</gene>
<organism evidence="1 2">
    <name type="scientific">Kickxella alabastrina</name>
    <dbReference type="NCBI Taxonomy" id="61397"/>
    <lineage>
        <taxon>Eukaryota</taxon>
        <taxon>Fungi</taxon>
        <taxon>Fungi incertae sedis</taxon>
        <taxon>Zoopagomycota</taxon>
        <taxon>Kickxellomycotina</taxon>
        <taxon>Kickxellomycetes</taxon>
        <taxon>Kickxellales</taxon>
        <taxon>Kickxellaceae</taxon>
        <taxon>Kickxella</taxon>
    </lineage>
</organism>
<protein>
    <submittedName>
        <fullName evidence="1">Phospholipid transporting ATPase</fullName>
    </submittedName>
</protein>
<dbReference type="Proteomes" id="UP001150581">
    <property type="component" value="Unassembled WGS sequence"/>
</dbReference>
<comment type="caution">
    <text evidence="1">The sequence shown here is derived from an EMBL/GenBank/DDBJ whole genome shotgun (WGS) entry which is preliminary data.</text>
</comment>